<reference evidence="2" key="2">
    <citation type="submission" date="2015-01" db="EMBL/GenBank/DDBJ databases">
        <title>Evolutionary Origins and Diversification of the Mycorrhizal Mutualists.</title>
        <authorList>
            <consortium name="DOE Joint Genome Institute"/>
            <consortium name="Mycorrhizal Genomics Consortium"/>
            <person name="Kohler A."/>
            <person name="Kuo A."/>
            <person name="Nagy L.G."/>
            <person name="Floudas D."/>
            <person name="Copeland A."/>
            <person name="Barry K.W."/>
            <person name="Cichocki N."/>
            <person name="Veneault-Fourrey C."/>
            <person name="LaButti K."/>
            <person name="Lindquist E.A."/>
            <person name="Lipzen A."/>
            <person name="Lundell T."/>
            <person name="Morin E."/>
            <person name="Murat C."/>
            <person name="Riley R."/>
            <person name="Ohm R."/>
            <person name="Sun H."/>
            <person name="Tunlid A."/>
            <person name="Henrissat B."/>
            <person name="Grigoriev I.V."/>
            <person name="Hibbett D.S."/>
            <person name="Martin F."/>
        </authorList>
    </citation>
    <scope>NUCLEOTIDE SEQUENCE [LARGE SCALE GENOMIC DNA]</scope>
    <source>
        <strain evidence="2">F 1598</strain>
    </source>
</reference>
<organism evidence="1 2">
    <name type="scientific">Piloderma croceum (strain F 1598)</name>
    <dbReference type="NCBI Taxonomy" id="765440"/>
    <lineage>
        <taxon>Eukaryota</taxon>
        <taxon>Fungi</taxon>
        <taxon>Dikarya</taxon>
        <taxon>Basidiomycota</taxon>
        <taxon>Agaricomycotina</taxon>
        <taxon>Agaricomycetes</taxon>
        <taxon>Agaricomycetidae</taxon>
        <taxon>Atheliales</taxon>
        <taxon>Atheliaceae</taxon>
        <taxon>Piloderma</taxon>
    </lineage>
</organism>
<dbReference type="AlphaFoldDB" id="A0A0C3FLR1"/>
<sequence length="88" mass="9824">MLGPQTIGDWRQQVKHQSQRMGVNSVMGYKLCIMCKCQNKSNETKVVLKTVVKIGRNVSQTGPHQCPRCGCILCKKGSSLVTFNTLLR</sequence>
<evidence type="ECO:0000313" key="1">
    <source>
        <dbReference type="EMBL" id="KIM80466.1"/>
    </source>
</evidence>
<dbReference type="InParanoid" id="A0A0C3FLR1"/>
<reference evidence="1 2" key="1">
    <citation type="submission" date="2014-04" db="EMBL/GenBank/DDBJ databases">
        <authorList>
            <consortium name="DOE Joint Genome Institute"/>
            <person name="Kuo A."/>
            <person name="Tarkka M."/>
            <person name="Buscot F."/>
            <person name="Kohler A."/>
            <person name="Nagy L.G."/>
            <person name="Floudas D."/>
            <person name="Copeland A."/>
            <person name="Barry K.W."/>
            <person name="Cichocki N."/>
            <person name="Veneault-Fourrey C."/>
            <person name="LaButti K."/>
            <person name="Lindquist E.A."/>
            <person name="Lipzen A."/>
            <person name="Lundell T."/>
            <person name="Morin E."/>
            <person name="Murat C."/>
            <person name="Sun H."/>
            <person name="Tunlid A."/>
            <person name="Henrissat B."/>
            <person name="Grigoriev I.V."/>
            <person name="Hibbett D.S."/>
            <person name="Martin F."/>
            <person name="Nordberg H.P."/>
            <person name="Cantor M.N."/>
            <person name="Hua S.X."/>
        </authorList>
    </citation>
    <scope>NUCLEOTIDE SEQUENCE [LARGE SCALE GENOMIC DNA]</scope>
    <source>
        <strain evidence="1 2">F 1598</strain>
    </source>
</reference>
<proteinExistence type="predicted"/>
<protein>
    <submittedName>
        <fullName evidence="1">Uncharacterized protein</fullName>
    </submittedName>
</protein>
<dbReference type="Proteomes" id="UP000054166">
    <property type="component" value="Unassembled WGS sequence"/>
</dbReference>
<dbReference type="HOGENOM" id="CLU_2469893_0_0_1"/>
<gene>
    <name evidence="1" type="ORF">PILCRDRAFT_533400</name>
</gene>
<name>A0A0C3FLR1_PILCF</name>
<keyword evidence="2" id="KW-1185">Reference proteome</keyword>
<accession>A0A0C3FLR1</accession>
<evidence type="ECO:0000313" key="2">
    <source>
        <dbReference type="Proteomes" id="UP000054166"/>
    </source>
</evidence>
<dbReference type="EMBL" id="KN833004">
    <property type="protein sequence ID" value="KIM80466.1"/>
    <property type="molecule type" value="Genomic_DNA"/>
</dbReference>